<sequence>MFRPSLSAGDRLPLFGRGATSDLTLFLLPIHPLTLQLCNARIPRPPWFDHFGYKDHSSYGRTRARRADLSDTPLHPGLFRQYALDSPSEPVGPSSASSTRPTQAAAPLVTPHHPSSSTTLTPEDESQTTSTPLTASASQPSLSSISRATDRAQKRRSFMSRSARPSLDALRTYATLPSPTSSLPPSVLLFANRQCLVVFDAYPKAKYHFLVLPRYPFPAAGSLDGQNSIVKLDEIDDLKSLLTKATRNAREDVITAMFETAKEVEEMIRDEMVKTEGFEWKVDIGFHSVPSMKHLHLHVISGDRISPAMKTKKHHNSFRPDLGFFIGIMEVQRWIQQDEELINEHVAALSGAESLLDSTLACFKCDEPFHNMPKLKAHLEKEWNKEKKHALQNIRRTGRQRSSDEDDIF</sequence>
<comment type="caution">
    <text evidence="9">The sequence shown here is derived from an EMBL/GenBank/DDBJ whole genome shotgun (WGS) entry which is preliminary data.</text>
</comment>
<feature type="compositionally biased region" description="Low complexity" evidence="7">
    <location>
        <begin position="107"/>
        <end position="121"/>
    </location>
</feature>
<feature type="domain" description="HIT" evidence="8">
    <location>
        <begin position="175"/>
        <end position="309"/>
    </location>
</feature>
<keyword evidence="3" id="KW-0862">Zinc</keyword>
<dbReference type="GO" id="GO:0003725">
    <property type="term" value="F:double-stranded RNA binding"/>
    <property type="evidence" value="ECO:0007669"/>
    <property type="project" value="TreeGrafter"/>
</dbReference>
<dbReference type="InterPro" id="IPR032566">
    <property type="entry name" value="Znf-C2HE"/>
</dbReference>
<dbReference type="GO" id="GO:0003697">
    <property type="term" value="F:single-stranded DNA binding"/>
    <property type="evidence" value="ECO:0007669"/>
    <property type="project" value="TreeGrafter"/>
</dbReference>
<dbReference type="Pfam" id="PF11969">
    <property type="entry name" value="DcpS_C"/>
    <property type="match status" value="1"/>
</dbReference>
<keyword evidence="4" id="KW-0238">DNA-binding</keyword>
<dbReference type="GO" id="GO:0030983">
    <property type="term" value="F:mismatched DNA binding"/>
    <property type="evidence" value="ECO:0007669"/>
    <property type="project" value="TreeGrafter"/>
</dbReference>
<dbReference type="InterPro" id="IPR011146">
    <property type="entry name" value="HIT-like"/>
</dbReference>
<evidence type="ECO:0000256" key="1">
    <source>
        <dbReference type="ARBA" id="ARBA00004123"/>
    </source>
</evidence>
<dbReference type="GO" id="GO:1990165">
    <property type="term" value="F:single-strand break-containing DNA binding"/>
    <property type="evidence" value="ECO:0007669"/>
    <property type="project" value="TreeGrafter"/>
</dbReference>
<evidence type="ECO:0000313" key="10">
    <source>
        <dbReference type="Proteomes" id="UP001182556"/>
    </source>
</evidence>
<proteinExistence type="predicted"/>
<evidence type="ECO:0000256" key="2">
    <source>
        <dbReference type="ARBA" id="ARBA00022723"/>
    </source>
</evidence>
<feature type="compositionally biased region" description="Low complexity" evidence="7">
    <location>
        <begin position="135"/>
        <end position="147"/>
    </location>
</feature>
<gene>
    <name evidence="9" type="ORF">DB88DRAFT_484780</name>
</gene>
<evidence type="ECO:0000313" key="9">
    <source>
        <dbReference type="EMBL" id="KAK1925693.1"/>
    </source>
</evidence>
<keyword evidence="5" id="KW-0539">Nucleus</keyword>
<dbReference type="PANTHER" id="PTHR12486:SF4">
    <property type="entry name" value="APRATAXIN"/>
    <property type="match status" value="1"/>
</dbReference>
<evidence type="ECO:0000256" key="4">
    <source>
        <dbReference type="ARBA" id="ARBA00023125"/>
    </source>
</evidence>
<evidence type="ECO:0000259" key="8">
    <source>
        <dbReference type="PROSITE" id="PS51084"/>
    </source>
</evidence>
<comment type="subcellular location">
    <subcellularLocation>
        <location evidence="1">Nucleus</location>
    </subcellularLocation>
</comment>
<keyword evidence="10" id="KW-1185">Reference proteome</keyword>
<dbReference type="Pfam" id="PF16278">
    <property type="entry name" value="zf-C2HE"/>
    <property type="match status" value="1"/>
</dbReference>
<keyword evidence="2" id="KW-0479">Metal-binding</keyword>
<evidence type="ECO:0000256" key="5">
    <source>
        <dbReference type="ARBA" id="ARBA00023242"/>
    </source>
</evidence>
<dbReference type="AlphaFoldDB" id="A0AAD9FT18"/>
<evidence type="ECO:0000256" key="7">
    <source>
        <dbReference type="SAM" id="MobiDB-lite"/>
    </source>
</evidence>
<dbReference type="EMBL" id="JAODAN010000003">
    <property type="protein sequence ID" value="KAK1925693.1"/>
    <property type="molecule type" value="Genomic_DNA"/>
</dbReference>
<organism evidence="9 10">
    <name type="scientific">Papiliotrema laurentii</name>
    <name type="common">Cryptococcus laurentii</name>
    <dbReference type="NCBI Taxonomy" id="5418"/>
    <lineage>
        <taxon>Eukaryota</taxon>
        <taxon>Fungi</taxon>
        <taxon>Dikarya</taxon>
        <taxon>Basidiomycota</taxon>
        <taxon>Agaricomycotina</taxon>
        <taxon>Tremellomycetes</taxon>
        <taxon>Tremellales</taxon>
        <taxon>Rhynchogastremaceae</taxon>
        <taxon>Papiliotrema</taxon>
    </lineage>
</organism>
<protein>
    <submittedName>
        <fullName evidence="9">HIT-like domain-containing protein</fullName>
    </submittedName>
</protein>
<accession>A0AAD9FT18</accession>
<evidence type="ECO:0000256" key="3">
    <source>
        <dbReference type="ARBA" id="ARBA00022833"/>
    </source>
</evidence>
<dbReference type="GO" id="GO:0033699">
    <property type="term" value="F:DNA 5'-adenosine monophosphate hydrolase activity"/>
    <property type="evidence" value="ECO:0007669"/>
    <property type="project" value="TreeGrafter"/>
</dbReference>
<feature type="region of interest" description="Disordered" evidence="7">
    <location>
        <begin position="64"/>
        <end position="162"/>
    </location>
</feature>
<reference evidence="9" key="1">
    <citation type="submission" date="2023-02" db="EMBL/GenBank/DDBJ databases">
        <title>Identification and recombinant expression of a fungal hydrolase from Papiliotrema laurentii that hydrolyzes apple cutin and clears colloidal polyester polyurethane.</title>
        <authorList>
            <consortium name="DOE Joint Genome Institute"/>
            <person name="Roman V.A."/>
            <person name="Bojanowski C."/>
            <person name="Crable B.R."/>
            <person name="Wagner D.N."/>
            <person name="Hung C.S."/>
            <person name="Nadeau L.J."/>
            <person name="Schratz L."/>
            <person name="Haridas S."/>
            <person name="Pangilinan J."/>
            <person name="Lipzen A."/>
            <person name="Na H."/>
            <person name="Yan M."/>
            <person name="Ng V."/>
            <person name="Grigoriev I.V."/>
            <person name="Spatafora J.W."/>
            <person name="Barlow D."/>
            <person name="Biffinger J."/>
            <person name="Kelley-Loughnane N."/>
            <person name="Varaljay V.A."/>
            <person name="Crookes-Goodson W.J."/>
        </authorList>
    </citation>
    <scope>NUCLEOTIDE SEQUENCE</scope>
    <source>
        <strain evidence="9">5307AH</strain>
    </source>
</reference>
<dbReference type="PANTHER" id="PTHR12486">
    <property type="entry name" value="APRATAXIN-RELATED"/>
    <property type="match status" value="1"/>
</dbReference>
<dbReference type="PROSITE" id="PS51084">
    <property type="entry name" value="HIT_2"/>
    <property type="match status" value="1"/>
</dbReference>
<dbReference type="SUPFAM" id="SSF54197">
    <property type="entry name" value="HIT-like"/>
    <property type="match status" value="1"/>
</dbReference>
<dbReference type="Proteomes" id="UP001182556">
    <property type="component" value="Unassembled WGS sequence"/>
</dbReference>
<dbReference type="Gene3D" id="3.30.428.10">
    <property type="entry name" value="HIT-like"/>
    <property type="match status" value="1"/>
</dbReference>
<evidence type="ECO:0000256" key="6">
    <source>
        <dbReference type="PROSITE-ProRule" id="PRU00464"/>
    </source>
</evidence>
<dbReference type="InterPro" id="IPR036265">
    <property type="entry name" value="HIT-like_sf"/>
</dbReference>
<feature type="short sequence motif" description="Histidine triad motif" evidence="6">
    <location>
        <begin position="294"/>
        <end position="298"/>
    </location>
</feature>
<name>A0AAD9FT18_PAPLA</name>
<dbReference type="GO" id="GO:0000012">
    <property type="term" value="P:single strand break repair"/>
    <property type="evidence" value="ECO:0007669"/>
    <property type="project" value="TreeGrafter"/>
</dbReference>
<dbReference type="GO" id="GO:0005634">
    <property type="term" value="C:nucleus"/>
    <property type="evidence" value="ECO:0007669"/>
    <property type="project" value="UniProtKB-SubCell"/>
</dbReference>
<dbReference type="GO" id="GO:0046872">
    <property type="term" value="F:metal ion binding"/>
    <property type="evidence" value="ECO:0007669"/>
    <property type="project" value="UniProtKB-KW"/>
</dbReference>